<dbReference type="InterPro" id="IPR053139">
    <property type="entry name" value="Surface_bspA-like"/>
</dbReference>
<protein>
    <recommendedName>
        <fullName evidence="4">TvBspA-like-625</fullName>
    </recommendedName>
</protein>
<dbReference type="AlphaFoldDB" id="A0A250G529"/>
<evidence type="ECO:0000313" key="2">
    <source>
        <dbReference type="EMBL" id="ATA92311.1"/>
    </source>
</evidence>
<dbReference type="Proteomes" id="UP000243136">
    <property type="component" value="Chromosome"/>
</dbReference>
<dbReference type="Gene3D" id="3.80.10.10">
    <property type="entry name" value="Ribonuclease Inhibitor"/>
    <property type="match status" value="2"/>
</dbReference>
<dbReference type="Pfam" id="PF13306">
    <property type="entry name" value="LRR_5"/>
    <property type="match status" value="1"/>
</dbReference>
<evidence type="ECO:0000256" key="1">
    <source>
        <dbReference type="SAM" id="SignalP"/>
    </source>
</evidence>
<feature type="chain" id="PRO_5011717480" description="TvBspA-like-625" evidence="1">
    <location>
        <begin position="23"/>
        <end position="507"/>
    </location>
</feature>
<feature type="signal peptide" evidence="1">
    <location>
        <begin position="1"/>
        <end position="22"/>
    </location>
</feature>
<dbReference type="PANTHER" id="PTHR45661:SF3">
    <property type="entry name" value="IG-LIKE DOMAIN-CONTAINING PROTEIN"/>
    <property type="match status" value="1"/>
</dbReference>
<dbReference type="OMA" id="NEWTDES"/>
<dbReference type="SUPFAM" id="SSF52058">
    <property type="entry name" value="L domain-like"/>
    <property type="match status" value="1"/>
</dbReference>
<evidence type="ECO:0000313" key="3">
    <source>
        <dbReference type="Proteomes" id="UP000243136"/>
    </source>
</evidence>
<dbReference type="InterPro" id="IPR026906">
    <property type="entry name" value="LRR_5"/>
</dbReference>
<dbReference type="SUPFAM" id="SSF49373">
    <property type="entry name" value="Invasin/intimin cell-adhesion fragments"/>
    <property type="match status" value="1"/>
</dbReference>
<dbReference type="InterPro" id="IPR032675">
    <property type="entry name" value="LRR_dom_sf"/>
</dbReference>
<dbReference type="EMBL" id="CP022388">
    <property type="protein sequence ID" value="ATA92311.1"/>
    <property type="molecule type" value="Genomic_DNA"/>
</dbReference>
<proteinExistence type="predicted"/>
<sequence>MRKIKVFLGLMLMASVMFVSCGKDDNKVEPPVIHEMKVENDVLTILEEESKTIKIVSGNGDYQVKSDNDNVAVTEKEGVITIIGQKAGRSTISVTDSKGKKASISITINTLVLDKAEVIIQKGEKATVEIQSGSGIYSVVSDNEPVATAELSGTNITITAIVDGTATITVTDTKINKTQQVNVIVTLIPQSYYNLSNDKTTLVKWLDQELTTLDMQSDPVLSKVTSIGARAFLGSKLTSITLPNELKIIKESAFSSSIALTSLMIPEGVTTIEGSAFYNCRALTTITLPQTLTEIGESAFKSCYELNNVVIPNEVKRLESDAFSDCRELTTITLSNQLTHIGDTAFNGCGKLASIELPETLEEIGISAFSDCKALTSITIPNKVTELSNSLFWGCSNLASITIGEEVTTIGEEVFRDCAKLTSINIPSKVTDIGKIIFSGCNSLVSITMNPVTPPTLGFEEDENENFKYLYNNDLTAFKHIYVPSASLSEYQQVEGWSEYSDKISAQ</sequence>
<dbReference type="RefSeq" id="WP_013996504.1">
    <property type="nucleotide sequence ID" value="NZ_CP022388.1"/>
</dbReference>
<dbReference type="InterPro" id="IPR008964">
    <property type="entry name" value="Invasin/intimin_cell_adhesion"/>
</dbReference>
<evidence type="ECO:0008006" key="4">
    <source>
        <dbReference type="Google" id="ProtNLM"/>
    </source>
</evidence>
<dbReference type="PANTHER" id="PTHR45661">
    <property type="entry name" value="SURFACE ANTIGEN"/>
    <property type="match status" value="1"/>
</dbReference>
<dbReference type="Gene3D" id="3.40.50.12480">
    <property type="match status" value="1"/>
</dbReference>
<name>A0A250G529_9FLAO</name>
<organism evidence="2 3">
    <name type="scientific">Capnocytophaga canimorsus</name>
    <dbReference type="NCBI Taxonomy" id="28188"/>
    <lineage>
        <taxon>Bacteria</taxon>
        <taxon>Pseudomonadati</taxon>
        <taxon>Bacteroidota</taxon>
        <taxon>Flavobacteriia</taxon>
        <taxon>Flavobacteriales</taxon>
        <taxon>Flavobacteriaceae</taxon>
        <taxon>Capnocytophaga</taxon>
    </lineage>
</organism>
<keyword evidence="1" id="KW-0732">Signal</keyword>
<dbReference type="PROSITE" id="PS51257">
    <property type="entry name" value="PROKAR_LIPOPROTEIN"/>
    <property type="match status" value="1"/>
</dbReference>
<gene>
    <name evidence="2" type="ORF">CGC56_09170</name>
</gene>
<accession>A0A250G529</accession>
<reference evidence="3" key="1">
    <citation type="submission" date="2017-06" db="EMBL/GenBank/DDBJ databases">
        <title>Capnocytophaga spp. assemblies.</title>
        <authorList>
            <person name="Gulvik C.A."/>
        </authorList>
    </citation>
    <scope>NUCLEOTIDE SEQUENCE [LARGE SCALE GENOMIC DNA]</scope>
    <source>
        <strain evidence="3">H5594</strain>
    </source>
</reference>